<evidence type="ECO:0000313" key="2">
    <source>
        <dbReference type="EMBL" id="VDI82637.1"/>
    </source>
</evidence>
<feature type="non-terminal residue" evidence="2">
    <location>
        <position position="1"/>
    </location>
</feature>
<proteinExistence type="predicted"/>
<feature type="chain" id="PRO_5032564289" evidence="1">
    <location>
        <begin position="23"/>
        <end position="167"/>
    </location>
</feature>
<keyword evidence="3" id="KW-1185">Reference proteome</keyword>
<name>A0A8B6HQ00_MYTGA</name>
<dbReference type="Proteomes" id="UP000596742">
    <property type="component" value="Unassembled WGS sequence"/>
</dbReference>
<dbReference type="AlphaFoldDB" id="A0A8B6HQ00"/>
<dbReference type="OrthoDB" id="10615017at2759"/>
<gene>
    <name evidence="2" type="ORF">MGAL_10B071461</name>
</gene>
<keyword evidence="1" id="KW-0732">Signal</keyword>
<comment type="caution">
    <text evidence="2">The sequence shown here is derived from an EMBL/GenBank/DDBJ whole genome shotgun (WGS) entry which is preliminary data.</text>
</comment>
<feature type="signal peptide" evidence="1">
    <location>
        <begin position="1"/>
        <end position="22"/>
    </location>
</feature>
<organism evidence="2 3">
    <name type="scientific">Mytilus galloprovincialis</name>
    <name type="common">Mediterranean mussel</name>
    <dbReference type="NCBI Taxonomy" id="29158"/>
    <lineage>
        <taxon>Eukaryota</taxon>
        <taxon>Metazoa</taxon>
        <taxon>Spiralia</taxon>
        <taxon>Lophotrochozoa</taxon>
        <taxon>Mollusca</taxon>
        <taxon>Bivalvia</taxon>
        <taxon>Autobranchia</taxon>
        <taxon>Pteriomorphia</taxon>
        <taxon>Mytilida</taxon>
        <taxon>Mytiloidea</taxon>
        <taxon>Mytilidae</taxon>
        <taxon>Mytilinae</taxon>
        <taxon>Mytilus</taxon>
    </lineage>
</organism>
<evidence type="ECO:0000256" key="1">
    <source>
        <dbReference type="SAM" id="SignalP"/>
    </source>
</evidence>
<evidence type="ECO:0000313" key="3">
    <source>
        <dbReference type="Proteomes" id="UP000596742"/>
    </source>
</evidence>
<reference evidence="2" key="1">
    <citation type="submission" date="2018-11" db="EMBL/GenBank/DDBJ databases">
        <authorList>
            <person name="Alioto T."/>
            <person name="Alioto T."/>
        </authorList>
    </citation>
    <scope>NUCLEOTIDE SEQUENCE</scope>
</reference>
<dbReference type="EMBL" id="UYJE01010377">
    <property type="protein sequence ID" value="VDI82637.1"/>
    <property type="molecule type" value="Genomic_DNA"/>
</dbReference>
<protein>
    <submittedName>
        <fullName evidence="2">Uncharacterized protein</fullName>
    </submittedName>
</protein>
<accession>A0A8B6HQ00</accession>
<sequence>MRFGVNVLCGVLFSSIAVLTSSYPLDENVDSRIQSLLDALVQRKNTREQVAKEVLAKVAGRTEGKREKDIFQNETVDPDSENMPLLSSFQVIKHNIKYKANNLHPENSKTFLARQAEILRMTHDQKVERGLETEESGDERDISKKSLTTLNQLWPKKIVPYKIEDTL</sequence>